<organism evidence="4 6">
    <name type="scientific">Adineta steineri</name>
    <dbReference type="NCBI Taxonomy" id="433720"/>
    <lineage>
        <taxon>Eukaryota</taxon>
        <taxon>Metazoa</taxon>
        <taxon>Spiralia</taxon>
        <taxon>Gnathifera</taxon>
        <taxon>Rotifera</taxon>
        <taxon>Eurotatoria</taxon>
        <taxon>Bdelloidea</taxon>
        <taxon>Adinetida</taxon>
        <taxon>Adinetidae</taxon>
        <taxon>Adineta</taxon>
    </lineage>
</organism>
<feature type="region of interest" description="Disordered" evidence="2">
    <location>
        <begin position="926"/>
        <end position="984"/>
    </location>
</feature>
<dbReference type="EMBL" id="CAJNOG010000944">
    <property type="protein sequence ID" value="CAF1386530.1"/>
    <property type="molecule type" value="Genomic_DNA"/>
</dbReference>
<evidence type="ECO:0000259" key="3">
    <source>
        <dbReference type="Pfam" id="PF00350"/>
    </source>
</evidence>
<dbReference type="InterPro" id="IPR045063">
    <property type="entry name" value="Dynamin_N"/>
</dbReference>
<feature type="compositionally biased region" description="Low complexity" evidence="2">
    <location>
        <begin position="943"/>
        <end position="958"/>
    </location>
</feature>
<dbReference type="Proteomes" id="UP000663844">
    <property type="component" value="Unassembled WGS sequence"/>
</dbReference>
<dbReference type="InterPro" id="IPR027417">
    <property type="entry name" value="P-loop_NTPase"/>
</dbReference>
<dbReference type="SUPFAM" id="SSF52540">
    <property type="entry name" value="P-loop containing nucleoside triphosphate hydrolases"/>
    <property type="match status" value="1"/>
</dbReference>
<evidence type="ECO:0000256" key="2">
    <source>
        <dbReference type="SAM" id="MobiDB-lite"/>
    </source>
</evidence>
<feature type="domain" description="Dynamin N-terminal" evidence="3">
    <location>
        <begin position="64"/>
        <end position="176"/>
    </location>
</feature>
<dbReference type="AlphaFoldDB" id="A0A815JT77"/>
<dbReference type="EMBL" id="CAJOAZ010001699">
    <property type="protein sequence ID" value="CAF3845860.1"/>
    <property type="molecule type" value="Genomic_DNA"/>
</dbReference>
<feature type="compositionally biased region" description="Polar residues" evidence="2">
    <location>
        <begin position="933"/>
        <end position="942"/>
    </location>
</feature>
<name>A0A815JT77_9BILA</name>
<dbReference type="Gene3D" id="3.40.50.300">
    <property type="entry name" value="P-loop containing nucleotide triphosphate hydrolases"/>
    <property type="match status" value="1"/>
</dbReference>
<keyword evidence="1" id="KW-0175">Coiled coil</keyword>
<dbReference type="Proteomes" id="UP000663845">
    <property type="component" value="Unassembled WGS sequence"/>
</dbReference>
<feature type="compositionally biased region" description="Basic and acidic residues" evidence="2">
    <location>
        <begin position="834"/>
        <end position="849"/>
    </location>
</feature>
<protein>
    <recommendedName>
        <fullName evidence="3">Dynamin N-terminal domain-containing protein</fullName>
    </recommendedName>
</protein>
<reference evidence="4" key="1">
    <citation type="submission" date="2021-02" db="EMBL/GenBank/DDBJ databases">
        <authorList>
            <person name="Nowell W R."/>
        </authorList>
    </citation>
    <scope>NUCLEOTIDE SEQUENCE</scope>
</reference>
<accession>A0A815JT77</accession>
<evidence type="ECO:0000313" key="6">
    <source>
        <dbReference type="Proteomes" id="UP000663845"/>
    </source>
</evidence>
<evidence type="ECO:0000313" key="4">
    <source>
        <dbReference type="EMBL" id="CAF1386530.1"/>
    </source>
</evidence>
<sequence length="984" mass="113492">MTDTISASSRDYDFSRSHLYPGTNAISSTLSASIMDPVAFKLYIKLKSIAKKYKLESKLQIPQLVIVGETSVGKSMLVQYFLRFPCSFSQAKIATRCPVAYCLRYNSQLNDGEIKITKPIGTTPQTLAQHLADYMKGIEMTDKFRLEPYTIELESNAYSDFEILDIPGLVGGDKDEHHRKALREAQQSLVNANGMRRIHELCTDDPANYDRSLEPRPDYLDHMVTIQTKFNLFMSENTNGKDANNLIETMKAEYEHKTYFTNMIFDGFTMSDRSFEENVEYIASLPELEKKRVNEWIMDLNRAATEQPRNYDFFNQENRPLIGIDIVRTKIQELWIKAIRSALPHLKKAIYEQLLDARQRRIVALNQLEQQDPQTVKKYYIDYINDFSHAFTSYINAKSESDIAFKYDKCSKTYADIESEYKQWKRRIPHTWRAYLSYNDMKHKFTNTEEYGEMSKTLDLRLAGARHFHRLEQVFKAMIYTCKLRKLSRGEIETAESHIAHSISTGENLEKAIRELVRSLIRDTFLIGICWLTQMYTFLSETLYKDVRKYFLHTANQYPQLKTHFRFLHCMELSYHRIVRKGIQESLQLIKLTRNATTSYITHDITAIIKKLAFSIPAEIKHKECNQSNIKMMAFNNDQDVQENRQKITTDSFGNLSPIKIQNHLYASESYLTSDRNPQTANHHNHGRNVILEMYSAVRGQLIYTIIAAFNTNLIIKLHEYNTIQPDIKSLHGRLMRMSDQQIAKMADVKFDEIRKKLDDIEEEIIDLRKVLINIETIMKPPNSVGNISADTSDSPSYNLKELDDAMKEQFQKERNIMEKKLAKLQTADNETTMSKEEGNANDGDAKGEYEDYETQLIESRSELQASQIVKNIYEKEDSQDMEAAFLKGDSLDADADADELEPKAQRHLGLLTDRASYDTVVLPEASLPHSLPPQSETRALQSFSRSSASIEATSLSSDQNQKPLTNQTIASLSSQPDAQHQHL</sequence>
<feature type="compositionally biased region" description="Polar residues" evidence="2">
    <location>
        <begin position="959"/>
        <end position="984"/>
    </location>
</feature>
<evidence type="ECO:0000256" key="1">
    <source>
        <dbReference type="SAM" id="Coils"/>
    </source>
</evidence>
<gene>
    <name evidence="4" type="ORF">JYZ213_LOCUS36962</name>
    <name evidence="5" type="ORF">OXD698_LOCUS20976</name>
</gene>
<feature type="region of interest" description="Disordered" evidence="2">
    <location>
        <begin position="825"/>
        <end position="849"/>
    </location>
</feature>
<comment type="caution">
    <text evidence="4">The sequence shown here is derived from an EMBL/GenBank/DDBJ whole genome shotgun (WGS) entry which is preliminary data.</text>
</comment>
<dbReference type="Pfam" id="PF00350">
    <property type="entry name" value="Dynamin_N"/>
    <property type="match status" value="1"/>
</dbReference>
<evidence type="ECO:0000313" key="5">
    <source>
        <dbReference type="EMBL" id="CAF3845860.1"/>
    </source>
</evidence>
<feature type="coiled-coil region" evidence="1">
    <location>
        <begin position="744"/>
        <end position="778"/>
    </location>
</feature>
<proteinExistence type="predicted"/>